<evidence type="ECO:0000256" key="6">
    <source>
        <dbReference type="ARBA" id="ARBA00022771"/>
    </source>
</evidence>
<dbReference type="SMART" id="SM00647">
    <property type="entry name" value="IBR"/>
    <property type="match status" value="2"/>
</dbReference>
<organism evidence="10 11">
    <name type="scientific">Lophiostoma macrostomum CBS 122681</name>
    <dbReference type="NCBI Taxonomy" id="1314788"/>
    <lineage>
        <taxon>Eukaryota</taxon>
        <taxon>Fungi</taxon>
        <taxon>Dikarya</taxon>
        <taxon>Ascomycota</taxon>
        <taxon>Pezizomycotina</taxon>
        <taxon>Dothideomycetes</taxon>
        <taxon>Pleosporomycetidae</taxon>
        <taxon>Pleosporales</taxon>
        <taxon>Lophiostomataceae</taxon>
        <taxon>Lophiostoma</taxon>
    </lineage>
</organism>
<dbReference type="CDD" id="cd20335">
    <property type="entry name" value="BRcat_RBR"/>
    <property type="match status" value="1"/>
</dbReference>
<protein>
    <recommendedName>
        <fullName evidence="2">RBR-type E3 ubiquitin transferase</fullName>
        <ecNumber evidence="2">2.3.2.31</ecNumber>
    </recommendedName>
</protein>
<evidence type="ECO:0000256" key="7">
    <source>
        <dbReference type="ARBA" id="ARBA00022786"/>
    </source>
</evidence>
<keyword evidence="7" id="KW-0833">Ubl conjugation pathway</keyword>
<evidence type="ECO:0000256" key="3">
    <source>
        <dbReference type="ARBA" id="ARBA00022679"/>
    </source>
</evidence>
<dbReference type="PROSITE" id="PS51873">
    <property type="entry name" value="TRIAD"/>
    <property type="match status" value="1"/>
</dbReference>
<evidence type="ECO:0000259" key="9">
    <source>
        <dbReference type="PROSITE" id="PS51873"/>
    </source>
</evidence>
<keyword evidence="8" id="KW-0862">Zinc</keyword>
<reference evidence="10" key="1">
    <citation type="journal article" date="2020" name="Stud. Mycol.">
        <title>101 Dothideomycetes genomes: a test case for predicting lifestyles and emergence of pathogens.</title>
        <authorList>
            <person name="Haridas S."/>
            <person name="Albert R."/>
            <person name="Binder M."/>
            <person name="Bloem J."/>
            <person name="Labutti K."/>
            <person name="Salamov A."/>
            <person name="Andreopoulos B."/>
            <person name="Baker S."/>
            <person name="Barry K."/>
            <person name="Bills G."/>
            <person name="Bluhm B."/>
            <person name="Cannon C."/>
            <person name="Castanera R."/>
            <person name="Culley D."/>
            <person name="Daum C."/>
            <person name="Ezra D."/>
            <person name="Gonzalez J."/>
            <person name="Henrissat B."/>
            <person name="Kuo A."/>
            <person name="Liang C."/>
            <person name="Lipzen A."/>
            <person name="Lutzoni F."/>
            <person name="Magnuson J."/>
            <person name="Mondo S."/>
            <person name="Nolan M."/>
            <person name="Ohm R."/>
            <person name="Pangilinan J."/>
            <person name="Park H.-J."/>
            <person name="Ramirez L."/>
            <person name="Alfaro M."/>
            <person name="Sun H."/>
            <person name="Tritt A."/>
            <person name="Yoshinaga Y."/>
            <person name="Zwiers L.-H."/>
            <person name="Turgeon B."/>
            <person name="Goodwin S."/>
            <person name="Spatafora J."/>
            <person name="Crous P."/>
            <person name="Grigoriev I."/>
        </authorList>
    </citation>
    <scope>NUCLEOTIDE SEQUENCE</scope>
    <source>
        <strain evidence="10">CBS 122681</strain>
    </source>
</reference>
<dbReference type="AlphaFoldDB" id="A0A6A6TBS5"/>
<feature type="domain" description="RING-type" evidence="9">
    <location>
        <begin position="49"/>
        <end position="267"/>
    </location>
</feature>
<dbReference type="InterPro" id="IPR013083">
    <property type="entry name" value="Znf_RING/FYVE/PHD"/>
</dbReference>
<dbReference type="Gene3D" id="1.20.120.1750">
    <property type="match status" value="1"/>
</dbReference>
<dbReference type="Pfam" id="PF01485">
    <property type="entry name" value="IBR"/>
    <property type="match status" value="1"/>
</dbReference>
<keyword evidence="4" id="KW-0479">Metal-binding</keyword>
<dbReference type="CDD" id="cd20336">
    <property type="entry name" value="Rcat_RBR"/>
    <property type="match status" value="1"/>
</dbReference>
<dbReference type="GO" id="GO:0008270">
    <property type="term" value="F:zinc ion binding"/>
    <property type="evidence" value="ECO:0007669"/>
    <property type="project" value="UniProtKB-KW"/>
</dbReference>
<evidence type="ECO:0000256" key="8">
    <source>
        <dbReference type="ARBA" id="ARBA00022833"/>
    </source>
</evidence>
<dbReference type="GO" id="GO:0061630">
    <property type="term" value="F:ubiquitin protein ligase activity"/>
    <property type="evidence" value="ECO:0007669"/>
    <property type="project" value="UniProtKB-EC"/>
</dbReference>
<evidence type="ECO:0000313" key="11">
    <source>
        <dbReference type="Proteomes" id="UP000799324"/>
    </source>
</evidence>
<dbReference type="PANTHER" id="PTHR11685">
    <property type="entry name" value="RBR FAMILY RING FINGER AND IBR DOMAIN-CONTAINING"/>
    <property type="match status" value="1"/>
</dbReference>
<dbReference type="Gene3D" id="3.30.40.10">
    <property type="entry name" value="Zinc/RING finger domain, C3HC4 (zinc finger)"/>
    <property type="match status" value="1"/>
</dbReference>
<comment type="catalytic activity">
    <reaction evidence="1">
        <text>[E2 ubiquitin-conjugating enzyme]-S-ubiquitinyl-L-cysteine + [acceptor protein]-L-lysine = [E2 ubiquitin-conjugating enzyme]-L-cysteine + [acceptor protein]-N(6)-ubiquitinyl-L-lysine.</text>
        <dbReference type="EC" id="2.3.2.31"/>
    </reaction>
</comment>
<dbReference type="OrthoDB" id="1431934at2759"/>
<dbReference type="InterPro" id="IPR031127">
    <property type="entry name" value="E3_UB_ligase_RBR"/>
</dbReference>
<accession>A0A6A6TBS5</accession>
<name>A0A6A6TBS5_9PLEO</name>
<proteinExistence type="predicted"/>
<keyword evidence="11" id="KW-1185">Reference proteome</keyword>
<gene>
    <name evidence="10" type="ORF">K491DRAFT_368676</name>
</gene>
<dbReference type="SUPFAM" id="SSF57850">
    <property type="entry name" value="RING/U-box"/>
    <property type="match status" value="3"/>
</dbReference>
<dbReference type="InterPro" id="IPR044066">
    <property type="entry name" value="TRIAD_supradom"/>
</dbReference>
<sequence length="373" mass="41006">MPPKARPKTLGGAPTAGSGIAKVVRTLRSNTGTRMEGIVKEKPAPKKQSVVECKICASWRLEKYFKEPKDVKLCDHLRDTCKLCVEKMIKAQITDRALQDAVLACPFPNCTFVLNFKMVKDIVSAGVFENWDKALVKHYLGASKDFVACLDPECGHHFSVDLFRTECNRKKKIDCPYCSFNMCIKCSRPWHTGQGCSGAQAEEKASEKTIQKMGAKKCPSCGLNIQKDGGCDHIKCKNCNYNFCFVCLVQYTPTMHHAQGCRHGRQNIAQDAGNFWDGDLNLLGLLDLVPAQNGNVAGVGAQQPAAQPAARPAAQPEVQRIVQPAAQHGAQADPVLINLPNVVVQPRQPGQPLNFGVFDNIREWLGAGRINHR</sequence>
<evidence type="ECO:0000256" key="5">
    <source>
        <dbReference type="ARBA" id="ARBA00022737"/>
    </source>
</evidence>
<dbReference type="GO" id="GO:0016567">
    <property type="term" value="P:protein ubiquitination"/>
    <property type="evidence" value="ECO:0007669"/>
    <property type="project" value="InterPro"/>
</dbReference>
<evidence type="ECO:0000256" key="2">
    <source>
        <dbReference type="ARBA" id="ARBA00012251"/>
    </source>
</evidence>
<dbReference type="Pfam" id="PF22191">
    <property type="entry name" value="IBR_1"/>
    <property type="match status" value="1"/>
</dbReference>
<dbReference type="EMBL" id="MU004333">
    <property type="protein sequence ID" value="KAF2656747.1"/>
    <property type="molecule type" value="Genomic_DNA"/>
</dbReference>
<dbReference type="Proteomes" id="UP000799324">
    <property type="component" value="Unassembled WGS sequence"/>
</dbReference>
<keyword evidence="5" id="KW-0677">Repeat</keyword>
<dbReference type="EC" id="2.3.2.31" evidence="2"/>
<evidence type="ECO:0000256" key="1">
    <source>
        <dbReference type="ARBA" id="ARBA00001798"/>
    </source>
</evidence>
<keyword evidence="3" id="KW-0808">Transferase</keyword>
<dbReference type="InterPro" id="IPR002867">
    <property type="entry name" value="IBR_dom"/>
</dbReference>
<keyword evidence="6" id="KW-0863">Zinc-finger</keyword>
<evidence type="ECO:0000256" key="4">
    <source>
        <dbReference type="ARBA" id="ARBA00022723"/>
    </source>
</evidence>
<evidence type="ECO:0000313" key="10">
    <source>
        <dbReference type="EMBL" id="KAF2656747.1"/>
    </source>
</evidence>